<organism evidence="2 3">
    <name type="scientific">Rhinolophus ferrumequinum</name>
    <name type="common">Greater horseshoe bat</name>
    <dbReference type="NCBI Taxonomy" id="59479"/>
    <lineage>
        <taxon>Eukaryota</taxon>
        <taxon>Metazoa</taxon>
        <taxon>Chordata</taxon>
        <taxon>Craniata</taxon>
        <taxon>Vertebrata</taxon>
        <taxon>Euteleostomi</taxon>
        <taxon>Mammalia</taxon>
        <taxon>Eutheria</taxon>
        <taxon>Laurasiatheria</taxon>
        <taxon>Chiroptera</taxon>
        <taxon>Yinpterochiroptera</taxon>
        <taxon>Rhinolophoidea</taxon>
        <taxon>Rhinolophidae</taxon>
        <taxon>Rhinolophinae</taxon>
        <taxon>Rhinolophus</taxon>
    </lineage>
</organism>
<dbReference type="EMBL" id="JACAGC010000026">
    <property type="protein sequence ID" value="KAF6276103.1"/>
    <property type="molecule type" value="Genomic_DNA"/>
</dbReference>
<name>A0A7J7RJ37_RHIFE</name>
<accession>A0A7J7RJ37</accession>
<feature type="region of interest" description="Disordered" evidence="1">
    <location>
        <begin position="1"/>
        <end position="50"/>
    </location>
</feature>
<evidence type="ECO:0000256" key="1">
    <source>
        <dbReference type="SAM" id="MobiDB-lite"/>
    </source>
</evidence>
<feature type="region of interest" description="Disordered" evidence="1">
    <location>
        <begin position="62"/>
        <end position="113"/>
    </location>
</feature>
<dbReference type="Proteomes" id="UP000585614">
    <property type="component" value="Unassembled WGS sequence"/>
</dbReference>
<gene>
    <name evidence="2" type="ORF">mRhiFer1_009455</name>
</gene>
<comment type="caution">
    <text evidence="2">The sequence shown here is derived from an EMBL/GenBank/DDBJ whole genome shotgun (WGS) entry which is preliminary data.</text>
</comment>
<feature type="compositionally biased region" description="Low complexity" evidence="1">
    <location>
        <begin position="70"/>
        <end position="85"/>
    </location>
</feature>
<protein>
    <submittedName>
        <fullName evidence="2">Uncharacterized protein</fullName>
    </submittedName>
</protein>
<proteinExistence type="predicted"/>
<sequence length="164" mass="17731">MRMSVPRRPSLLRTPHAHGRPHVTRSGGTVDLSPRARVGGSRPIGRRTTWRGRSRGGIRAARGGVGGLVAPSRAAGSAEGSRAGAVTRLSLRPSHLSPRGEEPSCLPGRRAGRGPRLWRALEDGGRRFVSRCHSRVGHRRSPRLSQPFSSCQPWSLRELGHGVL</sequence>
<dbReference type="AlphaFoldDB" id="A0A7J7RJ37"/>
<evidence type="ECO:0000313" key="2">
    <source>
        <dbReference type="EMBL" id="KAF6276103.1"/>
    </source>
</evidence>
<evidence type="ECO:0000313" key="3">
    <source>
        <dbReference type="Proteomes" id="UP000585614"/>
    </source>
</evidence>
<reference evidence="2 3" key="1">
    <citation type="journal article" date="2020" name="Nature">
        <title>Six reference-quality genomes reveal evolution of bat adaptations.</title>
        <authorList>
            <person name="Jebb D."/>
            <person name="Huang Z."/>
            <person name="Pippel M."/>
            <person name="Hughes G.M."/>
            <person name="Lavrichenko K."/>
            <person name="Devanna P."/>
            <person name="Winkler S."/>
            <person name="Jermiin L.S."/>
            <person name="Skirmuntt E.C."/>
            <person name="Katzourakis A."/>
            <person name="Burkitt-Gray L."/>
            <person name="Ray D.A."/>
            <person name="Sullivan K.A.M."/>
            <person name="Roscito J.G."/>
            <person name="Kirilenko B.M."/>
            <person name="Davalos L.M."/>
            <person name="Corthals A.P."/>
            <person name="Power M.L."/>
            <person name="Jones G."/>
            <person name="Ransome R.D."/>
            <person name="Dechmann D.K.N."/>
            <person name="Locatelli A.G."/>
            <person name="Puechmaille S.J."/>
            <person name="Fedrigo O."/>
            <person name="Jarvis E.D."/>
            <person name="Hiller M."/>
            <person name="Vernes S.C."/>
            <person name="Myers E.W."/>
            <person name="Teeling E.C."/>
        </authorList>
    </citation>
    <scope>NUCLEOTIDE SEQUENCE [LARGE SCALE GENOMIC DNA]</scope>
    <source>
        <strain evidence="2">MRhiFer1</strain>
        <tissue evidence="2">Lung</tissue>
    </source>
</reference>